<dbReference type="InterPro" id="IPR011995">
    <property type="entry name" value="OMPdecase_type-2"/>
</dbReference>
<evidence type="ECO:0000313" key="9">
    <source>
        <dbReference type="EMBL" id="OEH94280.1"/>
    </source>
</evidence>
<proteinExistence type="inferred from homology"/>
<dbReference type="AlphaFoldDB" id="A0A1E5LJL7"/>
<dbReference type="GO" id="GO:0044205">
    <property type="term" value="P:'de novo' UMP biosynthetic process"/>
    <property type="evidence" value="ECO:0007669"/>
    <property type="project" value="UniProtKB-UniRule"/>
</dbReference>
<evidence type="ECO:0000256" key="5">
    <source>
        <dbReference type="ARBA" id="ARBA00023239"/>
    </source>
</evidence>
<dbReference type="Pfam" id="PF00215">
    <property type="entry name" value="OMPdecase"/>
    <property type="match status" value="1"/>
</dbReference>
<evidence type="ECO:0000256" key="1">
    <source>
        <dbReference type="ARBA" id="ARBA00004861"/>
    </source>
</evidence>
<dbReference type="InterPro" id="IPR011060">
    <property type="entry name" value="RibuloseP-bd_barrel"/>
</dbReference>
<protein>
    <recommendedName>
        <fullName evidence="7">Orotidine 5'-phosphate decarboxylase</fullName>
        <ecNumber evidence="7">4.1.1.23</ecNumber>
    </recommendedName>
    <alternativeName>
        <fullName evidence="7">OMP decarboxylase</fullName>
        <shortName evidence="7">OMPDCase</shortName>
        <shortName evidence="7">OMPdecase</shortName>
    </alternativeName>
</protein>
<dbReference type="InterPro" id="IPR001754">
    <property type="entry name" value="OMPdeCOase_dom"/>
</dbReference>
<name>A0A1E5LJL7_9BACI</name>
<dbReference type="PANTHER" id="PTHR43375">
    <property type="entry name" value="OROTIDINE 5'-PHOSPHATE DECARBOXYLASE"/>
    <property type="match status" value="1"/>
</dbReference>
<dbReference type="NCBIfam" id="TIGR02127">
    <property type="entry name" value="pyrF_sub2"/>
    <property type="match status" value="1"/>
</dbReference>
<feature type="active site" description="Proton donor" evidence="7">
    <location>
        <position position="106"/>
    </location>
</feature>
<dbReference type="InterPro" id="IPR018089">
    <property type="entry name" value="OMPdecase_AS"/>
</dbReference>
<evidence type="ECO:0000256" key="7">
    <source>
        <dbReference type="HAMAP-Rule" id="MF_01215"/>
    </source>
</evidence>
<dbReference type="RefSeq" id="WP_069715636.1">
    <property type="nucleotide sequence ID" value="NZ_MJEH01000003.1"/>
</dbReference>
<dbReference type="PROSITE" id="PS00156">
    <property type="entry name" value="OMPDECASE"/>
    <property type="match status" value="1"/>
</dbReference>
<dbReference type="PANTHER" id="PTHR43375:SF1">
    <property type="entry name" value="OROTIDINE 5'-PHOSPHATE DECARBOXYLASE"/>
    <property type="match status" value="1"/>
</dbReference>
<comment type="pathway">
    <text evidence="1 7">Pyrimidine metabolism; UMP biosynthesis via de novo pathway; UMP from orotate: step 2/2.</text>
</comment>
<dbReference type="SUPFAM" id="SSF51366">
    <property type="entry name" value="Ribulose-phoshate binding barrel"/>
    <property type="match status" value="1"/>
</dbReference>
<reference evidence="9 10" key="1">
    <citation type="submission" date="2016-08" db="EMBL/GenBank/DDBJ databases">
        <title>Genome of Bacillus solimangrovi GH2-4.</title>
        <authorList>
            <person name="Lim S."/>
            <person name="Kim B.-C."/>
        </authorList>
    </citation>
    <scope>NUCLEOTIDE SEQUENCE [LARGE SCALE GENOMIC DNA]</scope>
    <source>
        <strain evidence="9 10">GH2-4</strain>
    </source>
</reference>
<sequence length="304" mass="33377">MKQFSDLLIEESIKKESVLVVGLDPQVNNMPNYLINRQNEKLNLNIITNAILNFNKTIIDVVHPYVVAVKPQLAYYEIYGSLGLQVLEQTISYAKSKGLLVINDAKRGDIGSTATAYAQAFLGNSPINGDAVTVNPFLGSDGITPFINESIRYQKGLFILLKTSNPSAYELQDLELKSGDLVYNALASLIKKLSSDTITGKYGYSSIGAVVGATYPNVAKNMREILPKQLFLVPGFGAQGGDTSNLKYFFNADGNGSIITSSRGIIYSYKNELPEKWETISKGIMEEIIEATVIRARDEINSVR</sequence>
<dbReference type="HAMAP" id="MF_01215">
    <property type="entry name" value="OMPdecase_type2"/>
    <property type="match status" value="1"/>
</dbReference>
<dbReference type="EMBL" id="MJEH01000003">
    <property type="protein sequence ID" value="OEH94280.1"/>
    <property type="molecule type" value="Genomic_DNA"/>
</dbReference>
<dbReference type="OrthoDB" id="9808470at2"/>
<accession>A0A1E5LJL7</accession>
<evidence type="ECO:0000256" key="2">
    <source>
        <dbReference type="ARBA" id="ARBA00008847"/>
    </source>
</evidence>
<dbReference type="Gene3D" id="3.20.20.70">
    <property type="entry name" value="Aldolase class I"/>
    <property type="match status" value="1"/>
</dbReference>
<keyword evidence="10" id="KW-1185">Reference proteome</keyword>
<dbReference type="Proteomes" id="UP000095209">
    <property type="component" value="Unassembled WGS sequence"/>
</dbReference>
<keyword evidence="4 7" id="KW-0665">Pyrimidine biosynthesis</keyword>
<keyword evidence="5 7" id="KW-0456">Lyase</keyword>
<dbReference type="GO" id="GO:0004590">
    <property type="term" value="F:orotidine-5'-phosphate decarboxylase activity"/>
    <property type="evidence" value="ECO:0007669"/>
    <property type="project" value="UniProtKB-UniRule"/>
</dbReference>
<comment type="catalytic activity">
    <reaction evidence="6 7">
        <text>orotidine 5'-phosphate + H(+) = UMP + CO2</text>
        <dbReference type="Rhea" id="RHEA:11596"/>
        <dbReference type="ChEBI" id="CHEBI:15378"/>
        <dbReference type="ChEBI" id="CHEBI:16526"/>
        <dbReference type="ChEBI" id="CHEBI:57538"/>
        <dbReference type="ChEBI" id="CHEBI:57865"/>
        <dbReference type="EC" id="4.1.1.23"/>
    </reaction>
</comment>
<keyword evidence="3 7" id="KW-0210">Decarboxylase</keyword>
<dbReference type="SMART" id="SM00934">
    <property type="entry name" value="OMPdecase"/>
    <property type="match status" value="1"/>
</dbReference>
<evidence type="ECO:0000313" key="10">
    <source>
        <dbReference type="Proteomes" id="UP000095209"/>
    </source>
</evidence>
<feature type="domain" description="Orotidine 5'-phosphate decarboxylase" evidence="8">
    <location>
        <begin position="18"/>
        <end position="280"/>
    </location>
</feature>
<organism evidence="9 10">
    <name type="scientific">Bacillus solimangrovi</name>
    <dbReference type="NCBI Taxonomy" id="1305675"/>
    <lineage>
        <taxon>Bacteria</taxon>
        <taxon>Bacillati</taxon>
        <taxon>Bacillota</taxon>
        <taxon>Bacilli</taxon>
        <taxon>Bacillales</taxon>
        <taxon>Bacillaceae</taxon>
        <taxon>Bacillus</taxon>
    </lineage>
</organism>
<evidence type="ECO:0000256" key="3">
    <source>
        <dbReference type="ARBA" id="ARBA00022793"/>
    </source>
</evidence>
<comment type="caution">
    <text evidence="9">The sequence shown here is derived from an EMBL/GenBank/DDBJ whole genome shotgun (WGS) entry which is preliminary data.</text>
</comment>
<dbReference type="InterPro" id="IPR013785">
    <property type="entry name" value="Aldolase_TIM"/>
</dbReference>
<evidence type="ECO:0000256" key="4">
    <source>
        <dbReference type="ARBA" id="ARBA00022975"/>
    </source>
</evidence>
<dbReference type="EC" id="4.1.1.23" evidence="7"/>
<gene>
    <name evidence="7" type="primary">pyrF</name>
    <name evidence="9" type="ORF">BFG57_08460</name>
</gene>
<dbReference type="UniPathway" id="UPA00070">
    <property type="reaction ID" value="UER00120"/>
</dbReference>
<evidence type="ECO:0000259" key="8">
    <source>
        <dbReference type="SMART" id="SM00934"/>
    </source>
</evidence>
<dbReference type="CDD" id="cd04725">
    <property type="entry name" value="OMP_decarboxylase_like"/>
    <property type="match status" value="1"/>
</dbReference>
<dbReference type="GO" id="GO:0006207">
    <property type="term" value="P:'de novo' pyrimidine nucleobase biosynthetic process"/>
    <property type="evidence" value="ECO:0007669"/>
    <property type="project" value="InterPro"/>
</dbReference>
<evidence type="ECO:0000256" key="6">
    <source>
        <dbReference type="ARBA" id="ARBA00049157"/>
    </source>
</evidence>
<dbReference type="STRING" id="1305675.BFG57_08460"/>
<comment type="similarity">
    <text evidence="2 7">Belongs to the OMP decarboxylase family. Type 2 subfamily.</text>
</comment>